<dbReference type="SUPFAM" id="SSF50630">
    <property type="entry name" value="Acid proteases"/>
    <property type="match status" value="1"/>
</dbReference>
<evidence type="ECO:0000313" key="4">
    <source>
        <dbReference type="EMBL" id="KAF7378505.1"/>
    </source>
</evidence>
<dbReference type="PRINTS" id="PR00792">
    <property type="entry name" value="PEPSIN"/>
</dbReference>
<keyword evidence="4" id="KW-0378">Hydrolase</keyword>
<dbReference type="InterPro" id="IPR001461">
    <property type="entry name" value="Aspartic_peptidase_A1"/>
</dbReference>
<dbReference type="PANTHER" id="PTHR47966:SF6">
    <property type="entry name" value="PEPTIDASE A1 DOMAIN-CONTAINING PROTEIN"/>
    <property type="match status" value="1"/>
</dbReference>
<keyword evidence="5" id="KW-1185">Reference proteome</keyword>
<keyword evidence="2" id="KW-0732">Signal</keyword>
<dbReference type="Proteomes" id="UP000623467">
    <property type="component" value="Unassembled WGS sequence"/>
</dbReference>
<feature type="chain" id="PRO_5034199828" evidence="2">
    <location>
        <begin position="26"/>
        <end position="461"/>
    </location>
</feature>
<name>A0A8H7DLH8_9AGAR</name>
<comment type="similarity">
    <text evidence="1">Belongs to the peptidase A1 family.</text>
</comment>
<organism evidence="4 5">
    <name type="scientific">Mycena sanguinolenta</name>
    <dbReference type="NCBI Taxonomy" id="230812"/>
    <lineage>
        <taxon>Eukaryota</taxon>
        <taxon>Fungi</taxon>
        <taxon>Dikarya</taxon>
        <taxon>Basidiomycota</taxon>
        <taxon>Agaricomycotina</taxon>
        <taxon>Agaricomycetes</taxon>
        <taxon>Agaricomycetidae</taxon>
        <taxon>Agaricales</taxon>
        <taxon>Marasmiineae</taxon>
        <taxon>Mycenaceae</taxon>
        <taxon>Mycena</taxon>
    </lineage>
</organism>
<dbReference type="PROSITE" id="PS51767">
    <property type="entry name" value="PEPTIDASE_A1"/>
    <property type="match status" value="1"/>
</dbReference>
<dbReference type="Gene3D" id="2.40.70.10">
    <property type="entry name" value="Acid Proteases"/>
    <property type="match status" value="2"/>
</dbReference>
<sequence length="461" mass="49485">MPPKPTASWPVLLCSFVAAFCAAAAEPINIPIFLGHRGSTIVEDRRRYDQNLTPNQRRATIPIDNNNGSDEGLYYLTLSIGTPAQQFRFEVDLESPYSWVADISCTTGCIDFLELYNHSGSSTVTQISTGDIIHYGWANVSGNFVKDIVRLGPYTAQSQFFLAANKLSPDVPWAAVGILGLAYLQTAQGPSLPMSLFLDSQGQVALADMSFWLNRPCTAEYCSSLVGGAFTYGGTNTSLYQGEIDFLPTTGSSNASTWNLDVKGIIVQGTSVQITPGTSALSAFSLMSVNISGPALDVAAIWAAVPGSVSSTTHSGYYEFPCSTSVSVSISFGGRMWPIDPADMNLGPVEGSYSQCLGAIYTASNTTKSNGTANWIFGTVFMRNVYSVFRPSPFSIGFAELSSQSSNTNSRSTRWKQIVGPTVGIVGFAILMVWGNSKNSGTVVHRAPEYFVEVFPSQWAA</sequence>
<evidence type="ECO:0000256" key="2">
    <source>
        <dbReference type="SAM" id="SignalP"/>
    </source>
</evidence>
<evidence type="ECO:0000256" key="1">
    <source>
        <dbReference type="ARBA" id="ARBA00007447"/>
    </source>
</evidence>
<keyword evidence="4" id="KW-0645">Protease</keyword>
<dbReference type="InterPro" id="IPR034164">
    <property type="entry name" value="Pepsin-like_dom"/>
</dbReference>
<feature type="domain" description="Peptidase A1" evidence="3">
    <location>
        <begin position="74"/>
        <end position="399"/>
    </location>
</feature>
<dbReference type="OrthoDB" id="2965041at2759"/>
<dbReference type="PANTHER" id="PTHR47966">
    <property type="entry name" value="BETA-SITE APP-CLEAVING ENZYME, ISOFORM A-RELATED"/>
    <property type="match status" value="1"/>
</dbReference>
<proteinExistence type="inferred from homology"/>
<feature type="signal peptide" evidence="2">
    <location>
        <begin position="1"/>
        <end position="25"/>
    </location>
</feature>
<dbReference type="EMBL" id="JACAZH010000001">
    <property type="protein sequence ID" value="KAF7378505.1"/>
    <property type="molecule type" value="Genomic_DNA"/>
</dbReference>
<accession>A0A8H7DLH8</accession>
<dbReference type="GO" id="GO:0004190">
    <property type="term" value="F:aspartic-type endopeptidase activity"/>
    <property type="evidence" value="ECO:0007669"/>
    <property type="project" value="InterPro"/>
</dbReference>
<dbReference type="InterPro" id="IPR021109">
    <property type="entry name" value="Peptidase_aspartic_dom_sf"/>
</dbReference>
<evidence type="ECO:0000313" key="5">
    <source>
        <dbReference type="Proteomes" id="UP000623467"/>
    </source>
</evidence>
<dbReference type="InterPro" id="IPR033121">
    <property type="entry name" value="PEPTIDASE_A1"/>
</dbReference>
<evidence type="ECO:0000259" key="3">
    <source>
        <dbReference type="PROSITE" id="PS51767"/>
    </source>
</evidence>
<reference evidence="4" key="1">
    <citation type="submission" date="2020-05" db="EMBL/GenBank/DDBJ databases">
        <title>Mycena genomes resolve the evolution of fungal bioluminescence.</title>
        <authorList>
            <person name="Tsai I.J."/>
        </authorList>
    </citation>
    <scope>NUCLEOTIDE SEQUENCE</scope>
    <source>
        <strain evidence="4">160909Yilan</strain>
    </source>
</reference>
<comment type="caution">
    <text evidence="4">The sequence shown here is derived from an EMBL/GenBank/DDBJ whole genome shotgun (WGS) entry which is preliminary data.</text>
</comment>
<dbReference type="AlphaFoldDB" id="A0A8H7DLH8"/>
<dbReference type="Pfam" id="PF00026">
    <property type="entry name" value="Asp"/>
    <property type="match status" value="1"/>
</dbReference>
<dbReference type="GO" id="GO:0006508">
    <property type="term" value="P:proteolysis"/>
    <property type="evidence" value="ECO:0007669"/>
    <property type="project" value="UniProtKB-KW"/>
</dbReference>
<gene>
    <name evidence="4" type="ORF">MSAN_00278100</name>
</gene>
<dbReference type="CDD" id="cd05471">
    <property type="entry name" value="pepsin_like"/>
    <property type="match status" value="1"/>
</dbReference>
<protein>
    <submittedName>
        <fullName evidence="4">Lysosomal aspartic protease</fullName>
    </submittedName>
</protein>